<feature type="transmembrane region" description="Helical" evidence="1">
    <location>
        <begin position="12"/>
        <end position="30"/>
    </location>
</feature>
<accession>A0A0A0BU64</accession>
<comment type="caution">
    <text evidence="4">The sequence shown here is derived from an EMBL/GenBank/DDBJ whole genome shotgun (WGS) entry which is preliminary data.</text>
</comment>
<keyword evidence="5" id="KW-1185">Reference proteome</keyword>
<keyword evidence="1" id="KW-0812">Transmembrane</keyword>
<reference evidence="4 5" key="1">
    <citation type="submission" date="2013-08" db="EMBL/GenBank/DDBJ databases">
        <title>Genome sequencing of Cellulomonas bogoriensis 69B4.</title>
        <authorList>
            <person name="Chen F."/>
            <person name="Li Y."/>
            <person name="Wang G."/>
        </authorList>
    </citation>
    <scope>NUCLEOTIDE SEQUENCE [LARGE SCALE GENOMIC DNA]</scope>
    <source>
        <strain evidence="4 5">69B4</strain>
    </source>
</reference>
<dbReference type="RefSeq" id="WP_035061386.1">
    <property type="nucleotide sequence ID" value="NZ_AXCZ01000121.1"/>
</dbReference>
<dbReference type="PROSITE" id="PS50883">
    <property type="entry name" value="EAL"/>
    <property type="match status" value="1"/>
</dbReference>
<dbReference type="SUPFAM" id="SSF141868">
    <property type="entry name" value="EAL domain-like"/>
    <property type="match status" value="1"/>
</dbReference>
<dbReference type="PANTHER" id="PTHR44757:SF2">
    <property type="entry name" value="BIOFILM ARCHITECTURE MAINTENANCE PROTEIN MBAA"/>
    <property type="match status" value="1"/>
</dbReference>
<dbReference type="SUPFAM" id="SSF55073">
    <property type="entry name" value="Nucleotide cyclase"/>
    <property type="match status" value="1"/>
</dbReference>
<dbReference type="PANTHER" id="PTHR44757">
    <property type="entry name" value="DIGUANYLATE CYCLASE DGCP"/>
    <property type="match status" value="1"/>
</dbReference>
<dbReference type="InterPro" id="IPR000160">
    <property type="entry name" value="GGDEF_dom"/>
</dbReference>
<evidence type="ECO:0000313" key="5">
    <source>
        <dbReference type="Proteomes" id="UP000054314"/>
    </source>
</evidence>
<keyword evidence="1" id="KW-1133">Transmembrane helix</keyword>
<feature type="transmembrane region" description="Helical" evidence="1">
    <location>
        <begin position="127"/>
        <end position="146"/>
    </location>
</feature>
<dbReference type="NCBIfam" id="TIGR00254">
    <property type="entry name" value="GGDEF"/>
    <property type="match status" value="1"/>
</dbReference>
<dbReference type="AlphaFoldDB" id="A0A0A0BU64"/>
<feature type="domain" description="EAL" evidence="2">
    <location>
        <begin position="494"/>
        <end position="747"/>
    </location>
</feature>
<dbReference type="CDD" id="cd01949">
    <property type="entry name" value="GGDEF"/>
    <property type="match status" value="1"/>
</dbReference>
<dbReference type="OrthoDB" id="23692at2"/>
<dbReference type="InterPro" id="IPR035919">
    <property type="entry name" value="EAL_sf"/>
</dbReference>
<evidence type="ECO:0000256" key="1">
    <source>
        <dbReference type="SAM" id="Phobius"/>
    </source>
</evidence>
<dbReference type="Pfam" id="PF00563">
    <property type="entry name" value="EAL"/>
    <property type="match status" value="1"/>
</dbReference>
<gene>
    <name evidence="4" type="ORF">N869_03305</name>
</gene>
<feature type="transmembrane region" description="Helical" evidence="1">
    <location>
        <begin position="194"/>
        <end position="210"/>
    </location>
</feature>
<dbReference type="Gene3D" id="3.30.70.270">
    <property type="match status" value="1"/>
</dbReference>
<feature type="transmembrane region" description="Helical" evidence="1">
    <location>
        <begin position="261"/>
        <end position="279"/>
    </location>
</feature>
<dbReference type="InterPro" id="IPR043128">
    <property type="entry name" value="Rev_trsase/Diguanyl_cyclase"/>
</dbReference>
<dbReference type="Pfam" id="PF00990">
    <property type="entry name" value="GGDEF"/>
    <property type="match status" value="1"/>
</dbReference>
<dbReference type="SMART" id="SM00052">
    <property type="entry name" value="EAL"/>
    <property type="match status" value="1"/>
</dbReference>
<dbReference type="Gene3D" id="3.20.20.450">
    <property type="entry name" value="EAL domain"/>
    <property type="match status" value="1"/>
</dbReference>
<dbReference type="CDD" id="cd01948">
    <property type="entry name" value="EAL"/>
    <property type="match status" value="1"/>
</dbReference>
<organism evidence="4 5">
    <name type="scientific">Cellulomonas bogoriensis 69B4 = DSM 16987</name>
    <dbReference type="NCBI Taxonomy" id="1386082"/>
    <lineage>
        <taxon>Bacteria</taxon>
        <taxon>Bacillati</taxon>
        <taxon>Actinomycetota</taxon>
        <taxon>Actinomycetes</taxon>
        <taxon>Micrococcales</taxon>
        <taxon>Cellulomonadaceae</taxon>
        <taxon>Cellulomonas</taxon>
    </lineage>
</organism>
<name>A0A0A0BU64_9CELL</name>
<sequence>MLGVIRVGRAWLWFLGVGGAAAGAQVVMPYGLARDALFALIALAAAAALVVGARRVEPSRRAPWLMMAGGVTLWAAGDVTWAVLDHVLGVDPFPSVADVFYLAAYPLLALALYRLAAGTGDDRNATALIDALLVAVVAGLGMWMVFIEPSWVDGGGELLARLTGVAYPVGGAVLITQLVHLGVVALLRCAALRLLMASFVLVLAADLLFQTTERWAFVGENVLFLDLLWTSGYVLWGAAALHPSVADDLRFRDRDSAGTPGRIVVIAGVALALPVAAIVEGVSGSGRHTTAIGVTGLAVVMLIAARLMDLLRRLRAKSERLEGLADTDYVTGLENARRLTARMSELLDRLRPRSAALLLVSIERFSEINETLGARTGDEILRHAAQRLAVTVGDSGHVARMGGAAFAVLLPDVGSGAAAADHAVRIQEAFTEPCVVSTMTVTVDVALGLALAPSDASSAKTLLARADVALGAARDRSERTARYAARMETGLAPTSQLMGDLRAALKARNIVLHYQPQVELVTGRVIGVEALVRWQHPVHGLVPPGAFVPAAERTGMIRPLTAYVLDTALRQCAVWRSQGLQLTVAVNLSVRNLLDPAFVGDVAAALDRHAVPATALELEVTETMAMVDPKRSIEVLGALDRLGVTLSVDDYGTGYSSLAYLQRLPLRRLKIDRSFVAGVVHDPSSAAIIRSTVELARHLGLAVVAEGVEEDSTLLALAELSCFAAQGFGLGRPVPAAQIPGLIEQIHARVPGVLLEGWEGSAAVPAQRQGAEEPSRP</sequence>
<evidence type="ECO:0000313" key="4">
    <source>
        <dbReference type="EMBL" id="KGM11212.1"/>
    </source>
</evidence>
<feature type="transmembrane region" description="Helical" evidence="1">
    <location>
        <begin position="65"/>
        <end position="84"/>
    </location>
</feature>
<dbReference type="EMBL" id="AXCZ01000121">
    <property type="protein sequence ID" value="KGM11212.1"/>
    <property type="molecule type" value="Genomic_DNA"/>
</dbReference>
<dbReference type="Proteomes" id="UP000054314">
    <property type="component" value="Unassembled WGS sequence"/>
</dbReference>
<keyword evidence="1" id="KW-0472">Membrane</keyword>
<feature type="domain" description="GGDEF" evidence="3">
    <location>
        <begin position="353"/>
        <end position="486"/>
    </location>
</feature>
<dbReference type="InterPro" id="IPR029787">
    <property type="entry name" value="Nucleotide_cyclase"/>
</dbReference>
<protein>
    <recommendedName>
        <fullName evidence="6">Diguanylate cyclase</fullName>
    </recommendedName>
</protein>
<evidence type="ECO:0000259" key="2">
    <source>
        <dbReference type="PROSITE" id="PS50883"/>
    </source>
</evidence>
<dbReference type="PROSITE" id="PS50887">
    <property type="entry name" value="GGDEF"/>
    <property type="match status" value="1"/>
</dbReference>
<dbReference type="SMART" id="SM00267">
    <property type="entry name" value="GGDEF"/>
    <property type="match status" value="1"/>
</dbReference>
<evidence type="ECO:0008006" key="6">
    <source>
        <dbReference type="Google" id="ProtNLM"/>
    </source>
</evidence>
<dbReference type="InterPro" id="IPR052155">
    <property type="entry name" value="Biofilm_reg_signaling"/>
</dbReference>
<feature type="transmembrane region" description="Helical" evidence="1">
    <location>
        <begin position="96"/>
        <end position="115"/>
    </location>
</feature>
<evidence type="ECO:0000259" key="3">
    <source>
        <dbReference type="PROSITE" id="PS50887"/>
    </source>
</evidence>
<feature type="transmembrane region" description="Helical" evidence="1">
    <location>
        <begin position="36"/>
        <end position="53"/>
    </location>
</feature>
<feature type="transmembrane region" description="Helical" evidence="1">
    <location>
        <begin position="291"/>
        <end position="311"/>
    </location>
</feature>
<feature type="transmembrane region" description="Helical" evidence="1">
    <location>
        <begin position="166"/>
        <end position="187"/>
    </location>
</feature>
<dbReference type="InterPro" id="IPR001633">
    <property type="entry name" value="EAL_dom"/>
</dbReference>
<proteinExistence type="predicted"/>
<feature type="transmembrane region" description="Helical" evidence="1">
    <location>
        <begin position="222"/>
        <end position="241"/>
    </location>
</feature>